<dbReference type="RefSeq" id="WP_094548370.1">
    <property type="nucleotide sequence ID" value="NZ_MQWB01000001.1"/>
</dbReference>
<dbReference type="OrthoDB" id="9811998at2"/>
<sequence length="299" mass="32189">MTRLRILFLTLMAVAITGGAEAQVMSTQPAPIEGQQPEGALPNRLQGGVGVIERLGDKVSPETQFVDSDGEIVRIGDLLNQGKPVVVSFVYYNCPMLCSLVLDGFADAMAESDLQPGEDYTALALSFDSRDTPALASGAKEKYVPLVDKPGAASGFHFWTGEEDAIEQFTSEAGFEFAWDAKTQEFAHNAVLVFLSPDGTVTRYLYGVMFPQRDFKLALVEAGQGTVGSTVDRILLTCYQFDPDARSYSLAILGVMKWGGGALMLALIGGLAFFWRREVQRQNADAPDPDFPAGATPAA</sequence>
<evidence type="ECO:0000313" key="6">
    <source>
        <dbReference type="EMBL" id="OZC03235.1"/>
    </source>
</evidence>
<feature type="transmembrane region" description="Helical" evidence="3">
    <location>
        <begin position="248"/>
        <end position="275"/>
    </location>
</feature>
<comment type="similarity">
    <text evidence="1">Belongs to the SCO1/2 family.</text>
</comment>
<feature type="domain" description="Thioredoxin" evidence="5">
    <location>
        <begin position="53"/>
        <end position="225"/>
    </location>
</feature>
<evidence type="ECO:0000256" key="4">
    <source>
        <dbReference type="SAM" id="SignalP"/>
    </source>
</evidence>
<keyword evidence="3" id="KW-0472">Membrane</keyword>
<gene>
    <name evidence="6" type="ORF">BSZ36_09760</name>
</gene>
<feature type="signal peptide" evidence="4">
    <location>
        <begin position="1"/>
        <end position="22"/>
    </location>
</feature>
<keyword evidence="4" id="KW-0732">Signal</keyword>
<dbReference type="PANTHER" id="PTHR12151">
    <property type="entry name" value="ELECTRON TRANSPORT PROTIN SCO1/SENC FAMILY MEMBER"/>
    <property type="match status" value="1"/>
</dbReference>
<organism evidence="6 7">
    <name type="scientific">Rubricoccus marinus</name>
    <dbReference type="NCBI Taxonomy" id="716817"/>
    <lineage>
        <taxon>Bacteria</taxon>
        <taxon>Pseudomonadati</taxon>
        <taxon>Rhodothermota</taxon>
        <taxon>Rhodothermia</taxon>
        <taxon>Rhodothermales</taxon>
        <taxon>Rubricoccaceae</taxon>
        <taxon>Rubricoccus</taxon>
    </lineage>
</organism>
<keyword evidence="2" id="KW-0186">Copper</keyword>
<dbReference type="InParanoid" id="A0A259TZN1"/>
<dbReference type="Proteomes" id="UP000216446">
    <property type="component" value="Unassembled WGS sequence"/>
</dbReference>
<keyword evidence="3" id="KW-0812">Transmembrane</keyword>
<evidence type="ECO:0000256" key="1">
    <source>
        <dbReference type="ARBA" id="ARBA00010996"/>
    </source>
</evidence>
<evidence type="ECO:0000259" key="5">
    <source>
        <dbReference type="PROSITE" id="PS51352"/>
    </source>
</evidence>
<feature type="chain" id="PRO_5013056798" description="Thioredoxin domain-containing protein" evidence="4">
    <location>
        <begin position="23"/>
        <end position="299"/>
    </location>
</feature>
<dbReference type="Pfam" id="PF02630">
    <property type="entry name" value="SCO1-SenC"/>
    <property type="match status" value="1"/>
</dbReference>
<dbReference type="AlphaFoldDB" id="A0A259TZN1"/>
<dbReference type="InterPro" id="IPR013766">
    <property type="entry name" value="Thioredoxin_domain"/>
</dbReference>
<name>A0A259TZN1_9BACT</name>
<dbReference type="InterPro" id="IPR036249">
    <property type="entry name" value="Thioredoxin-like_sf"/>
</dbReference>
<dbReference type="EMBL" id="MQWB01000001">
    <property type="protein sequence ID" value="OZC03235.1"/>
    <property type="molecule type" value="Genomic_DNA"/>
</dbReference>
<reference evidence="6 7" key="1">
    <citation type="submission" date="2016-11" db="EMBL/GenBank/DDBJ databases">
        <title>Study of marine rhodopsin-containing bacteria.</title>
        <authorList>
            <person name="Yoshizawa S."/>
            <person name="Kumagai Y."/>
            <person name="Kogure K."/>
        </authorList>
    </citation>
    <scope>NUCLEOTIDE SEQUENCE [LARGE SCALE GENOMIC DNA]</scope>
    <source>
        <strain evidence="6 7">SG-29</strain>
    </source>
</reference>
<comment type="caution">
    <text evidence="6">The sequence shown here is derived from an EMBL/GenBank/DDBJ whole genome shotgun (WGS) entry which is preliminary data.</text>
</comment>
<keyword evidence="7" id="KW-1185">Reference proteome</keyword>
<evidence type="ECO:0000256" key="2">
    <source>
        <dbReference type="ARBA" id="ARBA00023008"/>
    </source>
</evidence>
<evidence type="ECO:0000313" key="7">
    <source>
        <dbReference type="Proteomes" id="UP000216446"/>
    </source>
</evidence>
<dbReference type="PANTHER" id="PTHR12151:SF8">
    <property type="entry name" value="THIOREDOXIN DOMAIN-CONTAINING PROTEIN"/>
    <property type="match status" value="1"/>
</dbReference>
<keyword evidence="3" id="KW-1133">Transmembrane helix</keyword>
<proteinExistence type="inferred from homology"/>
<protein>
    <recommendedName>
        <fullName evidence="5">Thioredoxin domain-containing protein</fullName>
    </recommendedName>
</protein>
<dbReference type="CDD" id="cd02968">
    <property type="entry name" value="SCO"/>
    <property type="match status" value="1"/>
</dbReference>
<dbReference type="SUPFAM" id="SSF52833">
    <property type="entry name" value="Thioredoxin-like"/>
    <property type="match status" value="1"/>
</dbReference>
<dbReference type="InterPro" id="IPR003782">
    <property type="entry name" value="SCO1/SenC"/>
</dbReference>
<dbReference type="PROSITE" id="PS51352">
    <property type="entry name" value="THIOREDOXIN_2"/>
    <property type="match status" value="1"/>
</dbReference>
<accession>A0A259TZN1</accession>
<evidence type="ECO:0000256" key="3">
    <source>
        <dbReference type="SAM" id="Phobius"/>
    </source>
</evidence>
<dbReference type="Gene3D" id="3.40.30.10">
    <property type="entry name" value="Glutaredoxin"/>
    <property type="match status" value="1"/>
</dbReference>